<dbReference type="RefSeq" id="WP_313977931.1">
    <property type="nucleotide sequence ID" value="NZ_JASJOS010000004.1"/>
</dbReference>
<organism evidence="2 3">
    <name type="scientific">Xanthocytophaga flava</name>
    <dbReference type="NCBI Taxonomy" id="3048013"/>
    <lineage>
        <taxon>Bacteria</taxon>
        <taxon>Pseudomonadati</taxon>
        <taxon>Bacteroidota</taxon>
        <taxon>Cytophagia</taxon>
        <taxon>Cytophagales</taxon>
        <taxon>Rhodocytophagaceae</taxon>
        <taxon>Xanthocytophaga</taxon>
    </lineage>
</organism>
<feature type="transmembrane region" description="Helical" evidence="1">
    <location>
        <begin position="20"/>
        <end position="38"/>
    </location>
</feature>
<proteinExistence type="predicted"/>
<sequence>MYETITVDEAIAKGHRMVNYPVSGIIVGNLGLTCYLGIQAMLPWWVFPLGFILAFVLGWLYWSIMITKWRIWAFENVRNVHELKKRAIQEKLIWPDGSFYEKTEIRGAQDKERWNVLQYKFAQNDVFHDDPSVPNETIIYYAKGKNFIEMAFMLLLMVGGIFLLVRTDRYIIGSIMAVLGAFLSYREFREATNTTPQIILNEQGIQTIDTPFYKWSEITDEEAISEGTGNNIRYYLIYQYSGGHEKLSIDDYDINPKSLNKLLILYRGRSQKQKVRH</sequence>
<dbReference type="EMBL" id="JASJOS010000004">
    <property type="protein sequence ID" value="MDJ1480876.1"/>
    <property type="molecule type" value="Genomic_DNA"/>
</dbReference>
<evidence type="ECO:0000256" key="1">
    <source>
        <dbReference type="SAM" id="Phobius"/>
    </source>
</evidence>
<reference evidence="2" key="1">
    <citation type="submission" date="2023-05" db="EMBL/GenBank/DDBJ databases">
        <authorList>
            <person name="Zhang X."/>
        </authorList>
    </citation>
    <scope>NUCLEOTIDE SEQUENCE</scope>
    <source>
        <strain evidence="2">YF14B1</strain>
    </source>
</reference>
<comment type="caution">
    <text evidence="2">The sequence shown here is derived from an EMBL/GenBank/DDBJ whole genome shotgun (WGS) entry which is preliminary data.</text>
</comment>
<evidence type="ECO:0000313" key="2">
    <source>
        <dbReference type="EMBL" id="MDJ1480876.1"/>
    </source>
</evidence>
<protein>
    <submittedName>
        <fullName evidence="2">Uncharacterized protein</fullName>
    </submittedName>
</protein>
<feature type="transmembrane region" description="Helical" evidence="1">
    <location>
        <begin position="171"/>
        <end position="188"/>
    </location>
</feature>
<accession>A0AAE3QLI6</accession>
<name>A0AAE3QLI6_9BACT</name>
<keyword evidence="1" id="KW-0812">Transmembrane</keyword>
<keyword evidence="1" id="KW-0472">Membrane</keyword>
<dbReference type="Proteomes" id="UP001241110">
    <property type="component" value="Unassembled WGS sequence"/>
</dbReference>
<dbReference type="AlphaFoldDB" id="A0AAE3QLI6"/>
<feature type="transmembrane region" description="Helical" evidence="1">
    <location>
        <begin position="147"/>
        <end position="165"/>
    </location>
</feature>
<feature type="transmembrane region" description="Helical" evidence="1">
    <location>
        <begin position="44"/>
        <end position="62"/>
    </location>
</feature>
<evidence type="ECO:0000313" key="3">
    <source>
        <dbReference type="Proteomes" id="UP001241110"/>
    </source>
</evidence>
<keyword evidence="1" id="KW-1133">Transmembrane helix</keyword>
<gene>
    <name evidence="2" type="ORF">QNI16_10310</name>
</gene>